<accession>A0ABN1W5E8</accession>
<keyword evidence="2" id="KW-0808">Transferase</keyword>
<keyword evidence="5" id="KW-1185">Reference proteome</keyword>
<feature type="domain" description="Thymidylate synthase/dCMP hydroxymethylase" evidence="3">
    <location>
        <begin position="17"/>
        <end position="240"/>
    </location>
</feature>
<keyword evidence="1" id="KW-0489">Methyltransferase</keyword>
<evidence type="ECO:0000256" key="2">
    <source>
        <dbReference type="ARBA" id="ARBA00022679"/>
    </source>
</evidence>
<dbReference type="InterPro" id="IPR045097">
    <property type="entry name" value="Thymidate_synth/dCMP_Mease"/>
</dbReference>
<dbReference type="Pfam" id="PF00303">
    <property type="entry name" value="Thymidylat_synt"/>
    <property type="match status" value="1"/>
</dbReference>
<evidence type="ECO:0000259" key="3">
    <source>
        <dbReference type="Pfam" id="PF00303"/>
    </source>
</evidence>
<protein>
    <submittedName>
        <fullName evidence="4">Thymidylate synthase</fullName>
    </submittedName>
</protein>
<evidence type="ECO:0000313" key="5">
    <source>
        <dbReference type="Proteomes" id="UP001500037"/>
    </source>
</evidence>
<organism evidence="4 5">
    <name type="scientific">Kitasatospora nipponensis</name>
    <dbReference type="NCBI Taxonomy" id="258049"/>
    <lineage>
        <taxon>Bacteria</taxon>
        <taxon>Bacillati</taxon>
        <taxon>Actinomycetota</taxon>
        <taxon>Actinomycetes</taxon>
        <taxon>Kitasatosporales</taxon>
        <taxon>Streptomycetaceae</taxon>
        <taxon>Kitasatospora</taxon>
    </lineage>
</organism>
<dbReference type="PANTHER" id="PTHR11548">
    <property type="entry name" value="THYMIDYLATE SYNTHASE 1"/>
    <property type="match status" value="1"/>
</dbReference>
<proteinExistence type="predicted"/>
<dbReference type="Proteomes" id="UP001500037">
    <property type="component" value="Unassembled WGS sequence"/>
</dbReference>
<name>A0ABN1W5E8_9ACTN</name>
<reference evidence="4 5" key="1">
    <citation type="journal article" date="2019" name="Int. J. Syst. Evol. Microbiol.">
        <title>The Global Catalogue of Microorganisms (GCM) 10K type strain sequencing project: providing services to taxonomists for standard genome sequencing and annotation.</title>
        <authorList>
            <consortium name="The Broad Institute Genomics Platform"/>
            <consortium name="The Broad Institute Genome Sequencing Center for Infectious Disease"/>
            <person name="Wu L."/>
            <person name="Ma J."/>
        </authorList>
    </citation>
    <scope>NUCLEOTIDE SEQUENCE [LARGE SCALE GENOMIC DNA]</scope>
    <source>
        <strain evidence="4 5">JCM 13004</strain>
    </source>
</reference>
<comment type="caution">
    <text evidence="4">The sequence shown here is derived from an EMBL/GenBank/DDBJ whole genome shotgun (WGS) entry which is preliminary data.</text>
</comment>
<dbReference type="RefSeq" id="WP_344441265.1">
    <property type="nucleotide sequence ID" value="NZ_BAAALF010000030.1"/>
</dbReference>
<dbReference type="InterPro" id="IPR023451">
    <property type="entry name" value="Thymidate_synth/dCMP_Mease_dom"/>
</dbReference>
<evidence type="ECO:0000256" key="1">
    <source>
        <dbReference type="ARBA" id="ARBA00022603"/>
    </source>
</evidence>
<dbReference type="InterPro" id="IPR036926">
    <property type="entry name" value="Thymidate_synth/dCMP_Mease_sf"/>
</dbReference>
<dbReference type="EMBL" id="BAAALF010000030">
    <property type="protein sequence ID" value="GAA1232231.1"/>
    <property type="molecule type" value="Genomic_DNA"/>
</dbReference>
<dbReference type="SUPFAM" id="SSF55831">
    <property type="entry name" value="Thymidylate synthase/dCMP hydroxymethylase"/>
    <property type="match status" value="1"/>
</dbReference>
<dbReference type="Gene3D" id="3.30.572.10">
    <property type="entry name" value="Thymidylate synthase/dCMP hydroxymethylase domain"/>
    <property type="match status" value="1"/>
</dbReference>
<evidence type="ECO:0000313" key="4">
    <source>
        <dbReference type="EMBL" id="GAA1232231.1"/>
    </source>
</evidence>
<gene>
    <name evidence="4" type="ORF">GCM10009665_23090</name>
</gene>
<sequence length="344" mass="38720">MESSVVTLALFPSFQHAYAAVLRHVTENHEHVNTARGNDSHEVIGASFRLTDPRQRALFLTSRPVNPVYHYAEALWYLGGLRTLDLIGHYSSRRRADSRDGKTIEGSSYGVRIFAPRIDGSPSAFDRALELLRAETDSKRAYLPVFEAGDLDEIGHPDLPCLVGLQLLARDGCLHMVTYMRANDANRGMVCDVYSFTLIQEFAAAQLGLRLGSYTHHVGSMHVGVRDLERAHRVLEETAASPKAEPLFEAPMMPADTTWKHIRTVLEHEELLRTNQVQHTPADVAALDLPLYWQRVLLLFEAHRQIVNCPADVIDQQVLEALEPGARWQFERRWPTRVATGEVA</sequence>
<dbReference type="PANTHER" id="PTHR11548:SF9">
    <property type="entry name" value="THYMIDYLATE SYNTHASE"/>
    <property type="match status" value="1"/>
</dbReference>